<keyword evidence="3" id="KW-1185">Reference proteome</keyword>
<proteinExistence type="predicted"/>
<organism evidence="2 3">
    <name type="scientific">Borreliella valaisiana VS116</name>
    <dbReference type="NCBI Taxonomy" id="445987"/>
    <lineage>
        <taxon>Bacteria</taxon>
        <taxon>Pseudomonadati</taxon>
        <taxon>Spirochaetota</taxon>
        <taxon>Spirochaetia</taxon>
        <taxon>Spirochaetales</taxon>
        <taxon>Borreliaceae</taxon>
        <taxon>Borreliella</taxon>
    </lineage>
</organism>
<feature type="domain" description="CobQ/CobB/MinD/ParA nucleotide binding" evidence="1">
    <location>
        <begin position="9"/>
        <end position="52"/>
    </location>
</feature>
<name>C0R9B4_BORVA</name>
<dbReference type="SUPFAM" id="SSF52540">
    <property type="entry name" value="P-loop containing nucleoside triphosphate hydrolases"/>
    <property type="match status" value="1"/>
</dbReference>
<keyword evidence="2" id="KW-0614">Plasmid</keyword>
<dbReference type="CDD" id="cd02042">
    <property type="entry name" value="ParAB_family"/>
    <property type="match status" value="1"/>
</dbReference>
<gene>
    <name evidence="2" type="ORF">BVAVS116_H0057</name>
</gene>
<protein>
    <submittedName>
        <fullName evidence="2">CobQ/CobB/MinD/ParA nucleotide binding domain protein</fullName>
    </submittedName>
</protein>
<dbReference type="InterPro" id="IPR027417">
    <property type="entry name" value="P-loop_NTPase"/>
</dbReference>
<dbReference type="Gene3D" id="3.40.50.300">
    <property type="entry name" value="P-loop containing nucleotide triphosphate hydrolases"/>
    <property type="match status" value="1"/>
</dbReference>
<geneLocation type="plasmid" evidence="2 3">
    <name>VS116_lp28-3</name>
</geneLocation>
<dbReference type="EMBL" id="CP001440">
    <property type="protein sequence ID" value="ACN52974.1"/>
    <property type="molecule type" value="Genomic_DNA"/>
</dbReference>
<sequence length="68" mass="7499">MGNKKSKIITIASIKSDVGKSTSSIMFATFLAQKYKILLIDIDTQASTTSYHYDDIQKSGVGLRKNNI</sequence>
<dbReference type="Proteomes" id="UP000006163">
    <property type="component" value="Plasmid VS116_lp28-3"/>
</dbReference>
<reference evidence="2 3" key="1">
    <citation type="journal article" date="2012" name="J. Bacteriol.">
        <title>Whole-Genome Sequences of Borrelia bissettii, Borrelia valaisiana, and Borrelia spielmanii.</title>
        <authorList>
            <person name="Schutzer S.E."/>
            <person name="Fraser-Liggett C.M."/>
            <person name="Qiu W.G."/>
            <person name="Kraiczy P."/>
            <person name="Mongodin E.F."/>
            <person name="Dunn J.J."/>
            <person name="Luft B.J."/>
            <person name="Casjens S.R."/>
        </authorList>
    </citation>
    <scope>NUCLEOTIDE SEQUENCE [LARGE SCALE GENOMIC DNA]</scope>
    <source>
        <strain evidence="2 3">VS116</strain>
        <plasmid evidence="2">VS116_lp28-3</plasmid>
    </source>
</reference>
<accession>C0R9B4</accession>
<evidence type="ECO:0000259" key="1">
    <source>
        <dbReference type="Pfam" id="PF01656"/>
    </source>
</evidence>
<dbReference type="InterPro" id="IPR002586">
    <property type="entry name" value="CobQ/CobB/MinD/ParA_Nub-bd_dom"/>
</dbReference>
<evidence type="ECO:0000313" key="2">
    <source>
        <dbReference type="EMBL" id="ACN52974.1"/>
    </source>
</evidence>
<dbReference type="AlphaFoldDB" id="C0R9B4"/>
<dbReference type="Pfam" id="PF01656">
    <property type="entry name" value="CbiA"/>
    <property type="match status" value="1"/>
</dbReference>
<evidence type="ECO:0000313" key="3">
    <source>
        <dbReference type="Proteomes" id="UP000006163"/>
    </source>
</evidence>
<dbReference type="HOGENOM" id="CLU_200999_0_0_12"/>